<feature type="transmembrane region" description="Helical" evidence="1">
    <location>
        <begin position="41"/>
        <end position="62"/>
    </location>
</feature>
<dbReference type="GeneID" id="92982716"/>
<dbReference type="EMBL" id="QWED01000139">
    <property type="protein sequence ID" value="RIJ14091.1"/>
    <property type="molecule type" value="Genomic_DNA"/>
</dbReference>
<reference evidence="2 4" key="1">
    <citation type="submission" date="2018-08" db="EMBL/GenBank/DDBJ databases">
        <title>Genome Sequence of Clavibacter michiganensis Subspecies type strains, and the Atypical Peach-Colored Strains Isolated from Tomato.</title>
        <authorList>
            <person name="Osdaghi E."/>
            <person name="Portier P."/>
            <person name="Briand M."/>
            <person name="Jacques M.-A."/>
        </authorList>
    </citation>
    <scope>NUCLEOTIDE SEQUENCE [LARGE SCALE GENOMIC DNA]</scope>
    <source>
        <strain evidence="2 4">CFBP 7577</strain>
    </source>
</reference>
<dbReference type="RefSeq" id="WP_015489652.1">
    <property type="nucleotide sequence ID" value="NZ_CP033721.2"/>
</dbReference>
<protein>
    <recommendedName>
        <fullName evidence="6">Integral membrane protein</fullName>
    </recommendedName>
</protein>
<keyword evidence="1" id="KW-0472">Membrane</keyword>
<keyword evidence="1" id="KW-1133">Transmembrane helix</keyword>
<gene>
    <name evidence="2" type="ORF">DZF97_06285</name>
    <name evidence="3" type="ORF">LIV34_000900</name>
</gene>
<evidence type="ECO:0000313" key="5">
    <source>
        <dbReference type="Proteomes" id="UP001056208"/>
    </source>
</evidence>
<accession>A0A399Q6H0</accession>
<proteinExistence type="predicted"/>
<evidence type="ECO:0008006" key="6">
    <source>
        <dbReference type="Google" id="ProtNLM"/>
    </source>
</evidence>
<dbReference type="Proteomes" id="UP000265361">
    <property type="component" value="Unassembled WGS sequence"/>
</dbReference>
<evidence type="ECO:0000256" key="1">
    <source>
        <dbReference type="SAM" id="Phobius"/>
    </source>
</evidence>
<keyword evidence="1" id="KW-0812">Transmembrane</keyword>
<keyword evidence="5" id="KW-1185">Reference proteome</keyword>
<sequence>MVADVRILAAALAGCGALVLAVALGAVMGGIAGEEPAGIQVAGAFAAAGAVILLVALGVEIARRRGLRR</sequence>
<evidence type="ECO:0000313" key="2">
    <source>
        <dbReference type="EMBL" id="RIJ14091.1"/>
    </source>
</evidence>
<name>A0A399Q6H0_9MICO</name>
<reference evidence="3" key="2">
    <citation type="submission" date="2021-11" db="EMBL/GenBank/DDBJ databases">
        <authorList>
            <person name="Li G."/>
            <person name="Jia Q."/>
            <person name="Yang F."/>
            <person name="Zhang C."/>
            <person name="Singh A."/>
            <person name="Lorenz A.J."/>
            <person name="Jackson-Ziems T."/>
            <person name="Vidaver A."/>
            <person name="Alfano J.R."/>
        </authorList>
    </citation>
    <scope>NUCLEOTIDE SEQUENCE</scope>
    <source>
        <strain evidence="3">CNK-2</strain>
    </source>
</reference>
<evidence type="ECO:0000313" key="4">
    <source>
        <dbReference type="Proteomes" id="UP000265361"/>
    </source>
</evidence>
<dbReference type="AlphaFoldDB" id="A0A399Q6H0"/>
<evidence type="ECO:0000313" key="3">
    <source>
        <dbReference type="EMBL" id="UQB05811.1"/>
    </source>
</evidence>
<dbReference type="EMBL" id="CP086345">
    <property type="protein sequence ID" value="UQB05811.1"/>
    <property type="molecule type" value="Genomic_DNA"/>
</dbReference>
<dbReference type="Proteomes" id="UP001056208">
    <property type="component" value="Chromosome"/>
</dbReference>
<organism evidence="2 4">
    <name type="scientific">Clavibacter nebraskensis</name>
    <dbReference type="NCBI Taxonomy" id="31963"/>
    <lineage>
        <taxon>Bacteria</taxon>
        <taxon>Bacillati</taxon>
        <taxon>Actinomycetota</taxon>
        <taxon>Actinomycetes</taxon>
        <taxon>Micrococcales</taxon>
        <taxon>Microbacteriaceae</taxon>
        <taxon>Clavibacter</taxon>
    </lineage>
</organism>